<dbReference type="RefSeq" id="WP_212528814.1">
    <property type="nucleotide sequence ID" value="NZ_JAGSOG010000054.1"/>
</dbReference>
<dbReference type="EMBL" id="JAGSOG010000054">
    <property type="protein sequence ID" value="MBR7834293.1"/>
    <property type="molecule type" value="Genomic_DNA"/>
</dbReference>
<gene>
    <name evidence="1" type="ORF">KDL01_13540</name>
</gene>
<dbReference type="AlphaFoldDB" id="A0A941ENP5"/>
<proteinExistence type="predicted"/>
<dbReference type="PANTHER" id="PTHR41913:SF1">
    <property type="entry name" value="DUF1684 DOMAIN-CONTAINING PROTEIN"/>
    <property type="match status" value="1"/>
</dbReference>
<sequence length="275" mass="29685">MTVQDLSTDTVELEAFTRDWQDWRARQFDRLADPHGFLAVTSLNWLSETPERFEDAPGLWSTGPDGVRVELDEGEELIVDGAAVHGAYSFGVIAERASLFPVSGDAVIEVAKRGGHDILRPRHPENPLRVEFAGTPAYEPDPRWAVTGRYLPFDEPRPTTVGAAVEGLQHVYDAPGRVEFELEGQALSLTVFNGHAPGSLTALLTDATSGVTTYAANRSLQIAAPAADGTVHLDFNRAANLPCAYTDLATCPLPPAENRLPVAVAAGEKTPFERG</sequence>
<evidence type="ECO:0000313" key="2">
    <source>
        <dbReference type="Proteomes" id="UP000675781"/>
    </source>
</evidence>
<name>A0A941ENP5_9ACTN</name>
<dbReference type="PANTHER" id="PTHR41913">
    <property type="entry name" value="DUF1684 DOMAIN-CONTAINING PROTEIN"/>
    <property type="match status" value="1"/>
</dbReference>
<comment type="caution">
    <text evidence="1">The sequence shown here is derived from an EMBL/GenBank/DDBJ whole genome shotgun (WGS) entry which is preliminary data.</text>
</comment>
<dbReference type="Proteomes" id="UP000675781">
    <property type="component" value="Unassembled WGS sequence"/>
</dbReference>
<dbReference type="Pfam" id="PF07920">
    <property type="entry name" value="DUF1684"/>
    <property type="match status" value="1"/>
</dbReference>
<accession>A0A941ENP5</accession>
<evidence type="ECO:0000313" key="1">
    <source>
        <dbReference type="EMBL" id="MBR7834293.1"/>
    </source>
</evidence>
<protein>
    <submittedName>
        <fullName evidence="1">DUF1684 domain-containing protein</fullName>
    </submittedName>
</protein>
<reference evidence="1" key="1">
    <citation type="submission" date="2021-04" db="EMBL/GenBank/DDBJ databases">
        <title>Genome based classification of Actinospica acidithermotolerans sp. nov., an actinobacterium isolated from an Indonesian hot spring.</title>
        <authorList>
            <person name="Kusuma A.B."/>
            <person name="Putra K.E."/>
            <person name="Nafisah S."/>
            <person name="Loh J."/>
            <person name="Nouioui I."/>
            <person name="Goodfellow M."/>
        </authorList>
    </citation>
    <scope>NUCLEOTIDE SEQUENCE</scope>
    <source>
        <strain evidence="1">CSCA 57</strain>
    </source>
</reference>
<keyword evidence="2" id="KW-1185">Reference proteome</keyword>
<dbReference type="InterPro" id="IPR012467">
    <property type="entry name" value="DUF1684"/>
</dbReference>
<organism evidence="1 2">
    <name type="scientific">Actinospica durhamensis</name>
    <dbReference type="NCBI Taxonomy" id="1508375"/>
    <lineage>
        <taxon>Bacteria</taxon>
        <taxon>Bacillati</taxon>
        <taxon>Actinomycetota</taxon>
        <taxon>Actinomycetes</taxon>
        <taxon>Catenulisporales</taxon>
        <taxon>Actinospicaceae</taxon>
        <taxon>Actinospica</taxon>
    </lineage>
</organism>